<keyword evidence="1" id="KW-0732">Signal</keyword>
<dbReference type="OrthoDB" id="1100760at2"/>
<dbReference type="Proteomes" id="UP000310760">
    <property type="component" value="Unassembled WGS sequence"/>
</dbReference>
<dbReference type="Gene3D" id="2.60.40.3080">
    <property type="match status" value="1"/>
</dbReference>
<dbReference type="RefSeq" id="WP_016277106.1">
    <property type="nucleotide sequence ID" value="NZ_CAKOCL010000014.1"/>
</dbReference>
<reference evidence="2 4" key="1">
    <citation type="submission" date="2013-04" db="EMBL/GenBank/DDBJ databases">
        <title>The Genome Sequence of Bacteroides massiliensis dnLKV3.</title>
        <authorList>
            <consortium name="The Broad Institute Genomics Platform"/>
            <consortium name="The Broad Institute Genome Sequencing Center for Infectious Disease"/>
            <person name="Earl A."/>
            <person name="Xavier R."/>
            <person name="Kuhn K."/>
            <person name="Stappenbeck T."/>
            <person name="Walker B."/>
            <person name="Young S."/>
            <person name="Zeng Q."/>
            <person name="Gargeya S."/>
            <person name="Fitzgerald M."/>
            <person name="Haas B."/>
            <person name="Abouelleil A."/>
            <person name="Allen A.W."/>
            <person name="Alvarado L."/>
            <person name="Arachchi H.M."/>
            <person name="Berlin A.M."/>
            <person name="Chapman S.B."/>
            <person name="Gainer-Dewar J."/>
            <person name="Goldberg J."/>
            <person name="Griggs A."/>
            <person name="Gujja S."/>
            <person name="Hansen M."/>
            <person name="Howarth C."/>
            <person name="Imamovic A."/>
            <person name="Ireland A."/>
            <person name="Larimer J."/>
            <person name="McCowan C."/>
            <person name="Murphy C."/>
            <person name="Pearson M."/>
            <person name="Poon T.W."/>
            <person name="Priest M."/>
            <person name="Roberts A."/>
            <person name="Saif S."/>
            <person name="Shea T."/>
            <person name="Sisk P."/>
            <person name="Sykes S."/>
            <person name="Wortman J."/>
            <person name="Nusbaum C."/>
            <person name="Birren B."/>
        </authorList>
    </citation>
    <scope>NUCLEOTIDE SEQUENCE [LARGE SCALE GENOMIC DNA]</scope>
    <source>
        <strain evidence="2">DnLKV3</strain>
        <strain evidence="4">dnLKV3</strain>
    </source>
</reference>
<evidence type="ECO:0000313" key="3">
    <source>
        <dbReference type="EMBL" id="TGY72165.1"/>
    </source>
</evidence>
<dbReference type="AlphaFoldDB" id="R9I655"/>
<dbReference type="STRING" id="1235788.C802_02766"/>
<dbReference type="HOGENOM" id="CLU_1861264_0_0_10"/>
<organism evidence="2 4">
    <name type="scientific">Phocaeicola sartorii</name>
    <dbReference type="NCBI Taxonomy" id="671267"/>
    <lineage>
        <taxon>Bacteria</taxon>
        <taxon>Pseudomonadati</taxon>
        <taxon>Bacteroidota</taxon>
        <taxon>Bacteroidia</taxon>
        <taxon>Bacteroidales</taxon>
        <taxon>Bacteroidaceae</taxon>
        <taxon>Phocaeicola</taxon>
    </lineage>
</organism>
<evidence type="ECO:0000313" key="4">
    <source>
        <dbReference type="Proteomes" id="UP000014200"/>
    </source>
</evidence>
<protein>
    <submittedName>
        <fullName evidence="3">DUF3244 domain-containing protein</fullName>
    </submittedName>
</protein>
<feature type="signal peptide" evidence="1">
    <location>
        <begin position="1"/>
        <end position="30"/>
    </location>
</feature>
<feature type="chain" id="PRO_5044738349" evidence="1">
    <location>
        <begin position="31"/>
        <end position="131"/>
    </location>
</feature>
<accession>R9I655</accession>
<evidence type="ECO:0000313" key="5">
    <source>
        <dbReference type="Proteomes" id="UP000310760"/>
    </source>
</evidence>
<dbReference type="EMBL" id="SRYJ01000007">
    <property type="protein sequence ID" value="TGY72165.1"/>
    <property type="molecule type" value="Genomic_DNA"/>
</dbReference>
<dbReference type="InterPro" id="IPR021638">
    <property type="entry name" value="DUF3244"/>
</dbReference>
<dbReference type="EMBL" id="ASSP01000017">
    <property type="protein sequence ID" value="EOS11654.1"/>
    <property type="molecule type" value="Genomic_DNA"/>
</dbReference>
<comment type="caution">
    <text evidence="2">The sequence shown here is derived from an EMBL/GenBank/DDBJ whole genome shotgun (WGS) entry which is preliminary data.</text>
</comment>
<evidence type="ECO:0000313" key="2">
    <source>
        <dbReference type="EMBL" id="EOS11654.1"/>
    </source>
</evidence>
<evidence type="ECO:0000256" key="1">
    <source>
        <dbReference type="SAM" id="SignalP"/>
    </source>
</evidence>
<proteinExistence type="predicted"/>
<dbReference type="GeneID" id="82155241"/>
<gene>
    <name evidence="2" type="ORF">C802_02766</name>
    <name evidence="3" type="ORF">E5339_04755</name>
</gene>
<sequence>MKIQKMKNLNLRMALLAMLLSGLSMQSIYAFSEATKNLPLNGRWESNTSRSLSPTPTASYDSQSIYIENPSPNCDITITVTSSTGEEVYRQTFSESQTAYMVIQTGNLPSGQYTLQMTNNQGDYLTGIFKI</sequence>
<name>R9I655_9BACT</name>
<dbReference type="Proteomes" id="UP000014200">
    <property type="component" value="Unassembled WGS sequence"/>
</dbReference>
<keyword evidence="4" id="KW-1185">Reference proteome</keyword>
<dbReference type="Pfam" id="PF11589">
    <property type="entry name" value="DUF3244"/>
    <property type="match status" value="1"/>
</dbReference>
<dbReference type="PATRIC" id="fig|1235788.3.peg.2836"/>
<reference evidence="3 5" key="2">
    <citation type="submission" date="2019-04" db="EMBL/GenBank/DDBJ databases">
        <title>Microbes associate with the intestines of laboratory mice.</title>
        <authorList>
            <person name="Navarre W."/>
            <person name="Wong E."/>
            <person name="Huang K."/>
            <person name="Tropini C."/>
            <person name="Ng K."/>
            <person name="Yu B."/>
        </authorList>
    </citation>
    <scope>NUCLEOTIDE SEQUENCE [LARGE SCALE GENOMIC DNA]</scope>
    <source>
        <strain evidence="3 5">NM22_B1</strain>
    </source>
</reference>